<accession>A0A5C4RXL2</accession>
<dbReference type="RefSeq" id="WP_139446900.1">
    <property type="nucleotide sequence ID" value="NZ_SMDR01000001.1"/>
</dbReference>
<protein>
    <submittedName>
        <fullName evidence="1">Uncharacterized protein</fullName>
    </submittedName>
</protein>
<evidence type="ECO:0000313" key="1">
    <source>
        <dbReference type="EMBL" id="TNJ35447.1"/>
    </source>
</evidence>
<evidence type="ECO:0000313" key="2">
    <source>
        <dbReference type="Proteomes" id="UP000305760"/>
    </source>
</evidence>
<sequence length="274" mass="30474">MADPVSLKERTGSLLRVYPREEATLLIAGQALATWADLFRVPLPPALDSGVTRDLDYFADGATARRHFEWLIAQGFDAKVFLPELGDATSNTAKIVVNNLPGFPKGLEIDYMGCVAGFDDEHEERRLHSRSVVIELDDPPLRIAVMHPFDCLKSRIHNLDRFSSKRNERGVAQSQLAIMVLHTFLLQSCGSREQVRQVALPVIERVIDLALSRVGRYVYREFGIDVLDCVPADAVGGNFQSKRWPAAVRQVARRRAGRRNGIAAANSKRVEVSG</sequence>
<dbReference type="Proteomes" id="UP000305760">
    <property type="component" value="Unassembled WGS sequence"/>
</dbReference>
<dbReference type="OrthoDB" id="6881130at2"/>
<comment type="caution">
    <text evidence="1">The sequence shown here is derived from an EMBL/GenBank/DDBJ whole genome shotgun (WGS) entry which is preliminary data.</text>
</comment>
<reference evidence="1 2" key="1">
    <citation type="submission" date="2019-03" db="EMBL/GenBank/DDBJ databases">
        <title>Arenimonas daejeonensis sp. nov., isolated from compost.</title>
        <authorList>
            <person name="Jeon C.O."/>
        </authorList>
    </citation>
    <scope>NUCLEOTIDE SEQUENCE [LARGE SCALE GENOMIC DNA]</scope>
    <source>
        <strain evidence="1 2">R29</strain>
    </source>
</reference>
<dbReference type="AlphaFoldDB" id="A0A5C4RXL2"/>
<gene>
    <name evidence="1" type="ORF">E1B00_06740</name>
</gene>
<dbReference type="EMBL" id="SMDR01000001">
    <property type="protein sequence ID" value="TNJ35447.1"/>
    <property type="molecule type" value="Genomic_DNA"/>
</dbReference>
<keyword evidence="2" id="KW-1185">Reference proteome</keyword>
<name>A0A5C4RXL2_9GAMM</name>
<proteinExistence type="predicted"/>
<organism evidence="1 2">
    <name type="scientific">Arenimonas terrae</name>
    <dbReference type="NCBI Taxonomy" id="2546226"/>
    <lineage>
        <taxon>Bacteria</taxon>
        <taxon>Pseudomonadati</taxon>
        <taxon>Pseudomonadota</taxon>
        <taxon>Gammaproteobacteria</taxon>
        <taxon>Lysobacterales</taxon>
        <taxon>Lysobacteraceae</taxon>
        <taxon>Arenimonas</taxon>
    </lineage>
</organism>